<evidence type="ECO:0000313" key="1">
    <source>
        <dbReference type="EMBL" id="KRZ38288.1"/>
    </source>
</evidence>
<accession>A0A0V1JTI7</accession>
<dbReference type="Proteomes" id="UP000054826">
    <property type="component" value="Unassembled WGS sequence"/>
</dbReference>
<proteinExistence type="predicted"/>
<gene>
    <name evidence="1" type="ORF">T4C_13233</name>
</gene>
<comment type="caution">
    <text evidence="1">The sequence shown here is derived from an EMBL/GenBank/DDBJ whole genome shotgun (WGS) entry which is preliminary data.</text>
</comment>
<reference evidence="1 2" key="1">
    <citation type="submission" date="2015-01" db="EMBL/GenBank/DDBJ databases">
        <title>Evolution of Trichinella species and genotypes.</title>
        <authorList>
            <person name="Korhonen P.K."/>
            <person name="Edoardo P."/>
            <person name="Giuseppe L.R."/>
            <person name="Gasser R.B."/>
        </authorList>
    </citation>
    <scope>NUCLEOTIDE SEQUENCE [LARGE SCALE GENOMIC DNA]</scope>
    <source>
        <strain evidence="1">ISS176</strain>
    </source>
</reference>
<protein>
    <submittedName>
        <fullName evidence="1">Uncharacterized protein</fullName>
    </submittedName>
</protein>
<evidence type="ECO:0000313" key="2">
    <source>
        <dbReference type="Proteomes" id="UP000054826"/>
    </source>
</evidence>
<sequence length="94" mass="10179">MKAGGGIACQLIIYLPPSLVSDSLLLAVSTRQAAGDGRMRERLLGSLLHAHLCGSLLWHPNLWTVCYGSLLISKLEQKYYDDNNSVGVTPSSVH</sequence>
<dbReference type="EMBL" id="JYDV01000047">
    <property type="protein sequence ID" value="KRZ38288.1"/>
    <property type="molecule type" value="Genomic_DNA"/>
</dbReference>
<name>A0A0V1JTI7_TRIPS</name>
<dbReference type="AlphaFoldDB" id="A0A0V1JTI7"/>
<organism evidence="1 2">
    <name type="scientific">Trichinella pseudospiralis</name>
    <name type="common">Parasitic roundworm</name>
    <dbReference type="NCBI Taxonomy" id="6337"/>
    <lineage>
        <taxon>Eukaryota</taxon>
        <taxon>Metazoa</taxon>
        <taxon>Ecdysozoa</taxon>
        <taxon>Nematoda</taxon>
        <taxon>Enoplea</taxon>
        <taxon>Dorylaimia</taxon>
        <taxon>Trichinellida</taxon>
        <taxon>Trichinellidae</taxon>
        <taxon>Trichinella</taxon>
    </lineage>
</organism>